<keyword evidence="3" id="KW-1185">Reference proteome</keyword>
<organism evidence="2 3">
    <name type="scientific">Staphylotrichum longicolle</name>
    <dbReference type="NCBI Taxonomy" id="669026"/>
    <lineage>
        <taxon>Eukaryota</taxon>
        <taxon>Fungi</taxon>
        <taxon>Dikarya</taxon>
        <taxon>Ascomycota</taxon>
        <taxon>Pezizomycotina</taxon>
        <taxon>Sordariomycetes</taxon>
        <taxon>Sordariomycetidae</taxon>
        <taxon>Sordariales</taxon>
        <taxon>Chaetomiaceae</taxon>
        <taxon>Staphylotrichum</taxon>
    </lineage>
</organism>
<accession>A0AAD4EXF4</accession>
<protein>
    <recommendedName>
        <fullName evidence="1">Heterokaryon incompatibility domain-containing protein</fullName>
    </recommendedName>
</protein>
<evidence type="ECO:0000259" key="1">
    <source>
        <dbReference type="Pfam" id="PF06985"/>
    </source>
</evidence>
<name>A0AAD4EXF4_9PEZI</name>
<dbReference type="Pfam" id="PF06985">
    <property type="entry name" value="HET"/>
    <property type="match status" value="1"/>
</dbReference>
<reference evidence="2" key="1">
    <citation type="submission" date="2023-02" db="EMBL/GenBank/DDBJ databases">
        <authorList>
            <person name="Palmer J.M."/>
        </authorList>
    </citation>
    <scope>NUCLEOTIDE SEQUENCE</scope>
    <source>
        <strain evidence="2">FW57</strain>
    </source>
</reference>
<comment type="caution">
    <text evidence="2">The sequence shown here is derived from an EMBL/GenBank/DDBJ whole genome shotgun (WGS) entry which is preliminary data.</text>
</comment>
<sequence length="169" mass="19634">MRLLNTKSLRLESFFGLPTPEYAILSHTWGEEEVLFDDVRDSAQTLPIQKKGFAKVKGSCVQAQRDGYRYIWIDTCCIDKSSSAELSEAINSMFRWYQDSARCYAYLSDVDSSKKDWVAELKASRWFTRGWTLQELIAPMDVLFFDCNWSLTWRRRADCYNAGKVNGYS</sequence>
<dbReference type="EMBL" id="JAHCVI010000002">
    <property type="protein sequence ID" value="KAG7289289.1"/>
    <property type="molecule type" value="Genomic_DNA"/>
</dbReference>
<dbReference type="AlphaFoldDB" id="A0AAD4EXF4"/>
<dbReference type="PANTHER" id="PTHR10622:SF10">
    <property type="entry name" value="HET DOMAIN-CONTAINING PROTEIN"/>
    <property type="match status" value="1"/>
</dbReference>
<proteinExistence type="predicted"/>
<evidence type="ECO:0000313" key="2">
    <source>
        <dbReference type="EMBL" id="KAG7289289.1"/>
    </source>
</evidence>
<dbReference type="InterPro" id="IPR010730">
    <property type="entry name" value="HET"/>
</dbReference>
<evidence type="ECO:0000313" key="3">
    <source>
        <dbReference type="Proteomes" id="UP001197093"/>
    </source>
</evidence>
<feature type="domain" description="Heterokaryon incompatibility" evidence="1">
    <location>
        <begin position="22"/>
        <end position="114"/>
    </location>
</feature>
<dbReference type="Proteomes" id="UP001197093">
    <property type="component" value="Unassembled WGS sequence"/>
</dbReference>
<gene>
    <name evidence="2" type="ORF">NEMBOFW57_005655</name>
</gene>
<dbReference type="PANTHER" id="PTHR10622">
    <property type="entry name" value="HET DOMAIN-CONTAINING PROTEIN"/>
    <property type="match status" value="1"/>
</dbReference>